<feature type="transmembrane region" description="Helical" evidence="1">
    <location>
        <begin position="373"/>
        <end position="394"/>
    </location>
</feature>
<dbReference type="Pfam" id="PF03929">
    <property type="entry name" value="PepSY_TM"/>
    <property type="match status" value="1"/>
</dbReference>
<organism evidence="2 3">
    <name type="scientific">Methylomonas defluvii</name>
    <dbReference type="NCBI Taxonomy" id="3045149"/>
    <lineage>
        <taxon>Bacteria</taxon>
        <taxon>Pseudomonadati</taxon>
        <taxon>Pseudomonadota</taxon>
        <taxon>Gammaproteobacteria</taxon>
        <taxon>Methylococcales</taxon>
        <taxon>Methylococcaceae</taxon>
        <taxon>Methylomonas</taxon>
    </lineage>
</organism>
<dbReference type="EMBL" id="JAXARY010000011">
    <property type="protein sequence ID" value="MDX8128248.1"/>
    <property type="molecule type" value="Genomic_DNA"/>
</dbReference>
<protein>
    <submittedName>
        <fullName evidence="2">PepSY-associated TM helix domain-containing protein</fullName>
    </submittedName>
</protein>
<feature type="transmembrane region" description="Helical" evidence="1">
    <location>
        <begin position="231"/>
        <end position="250"/>
    </location>
</feature>
<dbReference type="Proteomes" id="UP001284537">
    <property type="component" value="Unassembled WGS sequence"/>
</dbReference>
<keyword evidence="3" id="KW-1185">Reference proteome</keyword>
<comment type="caution">
    <text evidence="2">The sequence shown here is derived from an EMBL/GenBank/DDBJ whole genome shotgun (WGS) entry which is preliminary data.</text>
</comment>
<dbReference type="PANTHER" id="PTHR34219">
    <property type="entry name" value="IRON-REGULATED INNER MEMBRANE PROTEIN-RELATED"/>
    <property type="match status" value="1"/>
</dbReference>
<evidence type="ECO:0000256" key="1">
    <source>
        <dbReference type="SAM" id="Phobius"/>
    </source>
</evidence>
<sequence length="412" mass="45556">MSTSYPFVSEQKLSDKLVSGSFLGNFKTAFKKITLRKCLLKLHLYISLWLGTLLVIAGVTGSLLVYEHTLDKWLNPDMMSVAVGERWLPIADLVVIANRVSPIPEPPSHLQMPEDPSEALIVRYQAAAMPGHKGHNHHFHEVMVNPYTGQVLGDRDRNDALMTFILRLHFSLLAGDFGKLVMGITSLLTLVLTVTGIYLWWPKLGKIKQAFLIKRNASSTRFNFDLHKTTGIYTAIVMLAVALSGVYFNLPQLFKPAVNFFSPLEDMPRGIKSTANGGKVIQPEIVKANIQAAYPGIQIQRIFLPVGENGSYMISARQSDELRSKGSTSFWVDQYDGAILAVRDPKKFNAGNAFINLQLPLHSGEILGTPGRIAVLVAGFAPLVMMVTGLIHWLKKRKANRARRAGLKAAAI</sequence>
<keyword evidence="1" id="KW-0472">Membrane</keyword>
<name>A0ABU4UGK8_9GAMM</name>
<gene>
    <name evidence="2" type="ORF">QLH52_13205</name>
</gene>
<reference evidence="2 3" key="1">
    <citation type="submission" date="2023-11" db="EMBL/GenBank/DDBJ databases">
        <authorList>
            <person name="Ouyang M.-Y."/>
        </authorList>
    </citation>
    <scope>NUCLEOTIDE SEQUENCE [LARGE SCALE GENOMIC DNA]</scope>
    <source>
        <strain evidence="2 3">OY6</strain>
    </source>
</reference>
<keyword evidence="1" id="KW-0812">Transmembrane</keyword>
<accession>A0ABU4UGK8</accession>
<proteinExistence type="predicted"/>
<evidence type="ECO:0000313" key="3">
    <source>
        <dbReference type="Proteomes" id="UP001284537"/>
    </source>
</evidence>
<dbReference type="RefSeq" id="WP_319961896.1">
    <property type="nucleotide sequence ID" value="NZ_JAXARY010000011.1"/>
</dbReference>
<feature type="transmembrane region" description="Helical" evidence="1">
    <location>
        <begin position="42"/>
        <end position="66"/>
    </location>
</feature>
<keyword evidence="1" id="KW-1133">Transmembrane helix</keyword>
<evidence type="ECO:0000313" key="2">
    <source>
        <dbReference type="EMBL" id="MDX8128248.1"/>
    </source>
</evidence>
<dbReference type="InterPro" id="IPR005625">
    <property type="entry name" value="PepSY-ass_TM"/>
</dbReference>
<feature type="transmembrane region" description="Helical" evidence="1">
    <location>
        <begin position="180"/>
        <end position="201"/>
    </location>
</feature>